<evidence type="ECO:0000256" key="1">
    <source>
        <dbReference type="ARBA" id="ARBA00022741"/>
    </source>
</evidence>
<keyword evidence="1" id="KW-0547">Nucleotide-binding</keyword>
<dbReference type="InterPro" id="IPR050543">
    <property type="entry name" value="eIF2G"/>
</dbReference>
<evidence type="ECO:0000313" key="5">
    <source>
        <dbReference type="Proteomes" id="UP001177744"/>
    </source>
</evidence>
<evidence type="ECO:0000256" key="2">
    <source>
        <dbReference type="ARBA" id="ARBA00022917"/>
    </source>
</evidence>
<name>A0AA40HPP3_CNENI</name>
<keyword evidence="5" id="KW-1185">Reference proteome</keyword>
<protein>
    <submittedName>
        <fullName evidence="4">Uncharacterized protein</fullName>
    </submittedName>
</protein>
<dbReference type="GO" id="GO:0005829">
    <property type="term" value="C:cytosol"/>
    <property type="evidence" value="ECO:0007669"/>
    <property type="project" value="TreeGrafter"/>
</dbReference>
<dbReference type="PANTHER" id="PTHR42854">
    <property type="entry name" value="EUKARYOTIC TRANSLATION INITIATION FACTOR 2 SUBUNIT 3 FAMILY MEMBER"/>
    <property type="match status" value="1"/>
</dbReference>
<dbReference type="GO" id="GO:0000049">
    <property type="term" value="F:tRNA binding"/>
    <property type="evidence" value="ECO:0007669"/>
    <property type="project" value="TreeGrafter"/>
</dbReference>
<organism evidence="4 5">
    <name type="scientific">Cnephaeus nilssonii</name>
    <name type="common">Northern bat</name>
    <name type="synonym">Eptesicus nilssonii</name>
    <dbReference type="NCBI Taxonomy" id="3371016"/>
    <lineage>
        <taxon>Eukaryota</taxon>
        <taxon>Metazoa</taxon>
        <taxon>Chordata</taxon>
        <taxon>Craniata</taxon>
        <taxon>Vertebrata</taxon>
        <taxon>Euteleostomi</taxon>
        <taxon>Mammalia</taxon>
        <taxon>Eutheria</taxon>
        <taxon>Laurasiatheria</taxon>
        <taxon>Chiroptera</taxon>
        <taxon>Yangochiroptera</taxon>
        <taxon>Vespertilionidae</taxon>
        <taxon>Cnephaeus</taxon>
    </lineage>
</organism>
<evidence type="ECO:0000313" key="4">
    <source>
        <dbReference type="EMBL" id="KAK1334581.1"/>
    </source>
</evidence>
<dbReference type="Proteomes" id="UP001177744">
    <property type="component" value="Unassembled WGS sequence"/>
</dbReference>
<keyword evidence="3" id="KW-0342">GTP-binding</keyword>
<dbReference type="PANTHER" id="PTHR42854:SF3">
    <property type="entry name" value="EUKARYOTIC TRANSLATION INITIATION FACTOR 2 SUBUNIT 3-RELATED"/>
    <property type="match status" value="1"/>
</dbReference>
<proteinExistence type="predicted"/>
<gene>
    <name evidence="4" type="ORF">QTO34_005588</name>
</gene>
<dbReference type="GO" id="GO:0003743">
    <property type="term" value="F:translation initiation factor activity"/>
    <property type="evidence" value="ECO:0007669"/>
    <property type="project" value="TreeGrafter"/>
</dbReference>
<dbReference type="GO" id="GO:0005525">
    <property type="term" value="F:GTP binding"/>
    <property type="evidence" value="ECO:0007669"/>
    <property type="project" value="UniProtKB-KW"/>
</dbReference>
<dbReference type="EMBL" id="JAULJE010000015">
    <property type="protein sequence ID" value="KAK1334581.1"/>
    <property type="molecule type" value="Genomic_DNA"/>
</dbReference>
<evidence type="ECO:0000256" key="3">
    <source>
        <dbReference type="ARBA" id="ARBA00023134"/>
    </source>
</evidence>
<dbReference type="Gene3D" id="2.40.30.10">
    <property type="entry name" value="Translation factors"/>
    <property type="match status" value="1"/>
</dbReference>
<dbReference type="GO" id="GO:0001731">
    <property type="term" value="P:formation of translation preinitiation complex"/>
    <property type="evidence" value="ECO:0007669"/>
    <property type="project" value="TreeGrafter"/>
</dbReference>
<accession>A0AA40HPP3</accession>
<sequence>MGGLRVRTSRLEVSALCAALRRLGLPDSPVSPRISLGTQSLTRNWSSVQSGDFVFLPNEKANSALAAHPLRTPRLKYNIEVVCEYIVKKILVPPRDFTSGPPLIVIRSFDINKPGCEVDDLKGV</sequence>
<dbReference type="GO" id="GO:0005850">
    <property type="term" value="C:eukaryotic translation initiation factor 2 complex"/>
    <property type="evidence" value="ECO:0007669"/>
    <property type="project" value="TreeGrafter"/>
</dbReference>
<keyword evidence="2" id="KW-0648">Protein biosynthesis</keyword>
<dbReference type="AlphaFoldDB" id="A0AA40HPP3"/>
<reference evidence="4" key="1">
    <citation type="submission" date="2023-06" db="EMBL/GenBank/DDBJ databases">
        <title>Reference genome for the Northern bat (Eptesicus nilssonii), a most northern bat species.</title>
        <authorList>
            <person name="Laine V.N."/>
            <person name="Pulliainen A.T."/>
            <person name="Lilley T.M."/>
        </authorList>
    </citation>
    <scope>NUCLEOTIDE SEQUENCE</scope>
    <source>
        <strain evidence="4">BLF_Eptnil</strain>
        <tissue evidence="4">Kidney</tissue>
    </source>
</reference>
<comment type="caution">
    <text evidence="4">The sequence shown here is derived from an EMBL/GenBank/DDBJ whole genome shotgun (WGS) entry which is preliminary data.</text>
</comment>